<protein>
    <recommendedName>
        <fullName evidence="7">Thiol:disulfide interchange protein</fullName>
    </recommendedName>
</protein>
<comment type="caution">
    <text evidence="10">The sequence shown here is derived from an EMBL/GenBank/DDBJ whole genome shotgun (WGS) entry which is preliminary data.</text>
</comment>
<dbReference type="SUPFAM" id="SSF52833">
    <property type="entry name" value="Thioredoxin-like"/>
    <property type="match status" value="1"/>
</dbReference>
<evidence type="ECO:0000256" key="2">
    <source>
        <dbReference type="ARBA" id="ARBA00009813"/>
    </source>
</evidence>
<dbReference type="AlphaFoldDB" id="A0A370U4V4"/>
<evidence type="ECO:0000256" key="5">
    <source>
        <dbReference type="ARBA" id="ARBA00023157"/>
    </source>
</evidence>
<evidence type="ECO:0000256" key="4">
    <source>
        <dbReference type="ARBA" id="ARBA00022764"/>
    </source>
</evidence>
<dbReference type="InterPro" id="IPR036249">
    <property type="entry name" value="Thioredoxin-like_sf"/>
</dbReference>
<dbReference type="EMBL" id="QKRA01000014">
    <property type="protein sequence ID" value="RDL42787.1"/>
    <property type="molecule type" value="Genomic_DNA"/>
</dbReference>
<evidence type="ECO:0000256" key="6">
    <source>
        <dbReference type="ARBA" id="ARBA00023284"/>
    </source>
</evidence>
<comment type="subcellular location">
    <subcellularLocation>
        <location evidence="1 7">Periplasm</location>
    </subcellularLocation>
</comment>
<name>A0A370U4V4_9GAMM</name>
<evidence type="ECO:0000256" key="7">
    <source>
        <dbReference type="RuleBase" id="RU364038"/>
    </source>
</evidence>
<feature type="domain" description="Disulphide bond isomerase DsbC/G N-terminal" evidence="8">
    <location>
        <begin position="21"/>
        <end position="88"/>
    </location>
</feature>
<keyword evidence="3 7" id="KW-0732">Signal</keyword>
<accession>A0A370U4V4</accession>
<evidence type="ECO:0000259" key="9">
    <source>
        <dbReference type="Pfam" id="PF13098"/>
    </source>
</evidence>
<evidence type="ECO:0000313" key="11">
    <source>
        <dbReference type="Proteomes" id="UP000254326"/>
    </source>
</evidence>
<dbReference type="PANTHER" id="PTHR35272:SF3">
    <property type="entry name" value="THIOL:DISULFIDE INTERCHANGE PROTEIN DSBC"/>
    <property type="match status" value="1"/>
</dbReference>
<evidence type="ECO:0000313" key="10">
    <source>
        <dbReference type="EMBL" id="RDL42787.1"/>
    </source>
</evidence>
<evidence type="ECO:0000259" key="8">
    <source>
        <dbReference type="Pfam" id="PF10411"/>
    </source>
</evidence>
<dbReference type="Proteomes" id="UP000254326">
    <property type="component" value="Unassembled WGS sequence"/>
</dbReference>
<keyword evidence="11" id="KW-1185">Reference proteome</keyword>
<dbReference type="Gene3D" id="3.10.450.70">
    <property type="entry name" value="Disulphide bond isomerase, DsbC/G, N-terminal"/>
    <property type="match status" value="1"/>
</dbReference>
<evidence type="ECO:0000256" key="1">
    <source>
        <dbReference type="ARBA" id="ARBA00004418"/>
    </source>
</evidence>
<dbReference type="InterPro" id="IPR012336">
    <property type="entry name" value="Thioredoxin-like_fold"/>
</dbReference>
<evidence type="ECO:0000256" key="3">
    <source>
        <dbReference type="ARBA" id="ARBA00022729"/>
    </source>
</evidence>
<dbReference type="RefSeq" id="WP_115469474.1">
    <property type="nucleotide sequence ID" value="NZ_QKRA01000014.1"/>
</dbReference>
<dbReference type="InterPro" id="IPR017937">
    <property type="entry name" value="Thioredoxin_CS"/>
</dbReference>
<gene>
    <name evidence="10" type="ORF">DN730_17745</name>
</gene>
<dbReference type="InterPro" id="IPR018950">
    <property type="entry name" value="DiS-bond_isomerase_DsbC/G_N"/>
</dbReference>
<dbReference type="Gene3D" id="3.40.30.10">
    <property type="entry name" value="Glutaredoxin"/>
    <property type="match status" value="1"/>
</dbReference>
<dbReference type="Pfam" id="PF10411">
    <property type="entry name" value="DsbC_N"/>
    <property type="match status" value="1"/>
</dbReference>
<keyword evidence="6 7" id="KW-0676">Redox-active center</keyword>
<dbReference type="SUPFAM" id="SSF54423">
    <property type="entry name" value="DsbC/DsbG N-terminal domain-like"/>
    <property type="match status" value="1"/>
</dbReference>
<feature type="signal peptide" evidence="7">
    <location>
        <begin position="1"/>
        <end position="24"/>
    </location>
</feature>
<dbReference type="PANTHER" id="PTHR35272">
    <property type="entry name" value="THIOL:DISULFIDE INTERCHANGE PROTEIN DSBC-RELATED"/>
    <property type="match status" value="1"/>
</dbReference>
<dbReference type="PROSITE" id="PS00194">
    <property type="entry name" value="THIOREDOXIN_1"/>
    <property type="match status" value="1"/>
</dbReference>
<keyword evidence="5" id="KW-1015">Disulfide bond</keyword>
<dbReference type="InterPro" id="IPR009094">
    <property type="entry name" value="DiS-bond_isomerase_DsbC/G_N_sf"/>
</dbReference>
<feature type="domain" description="Thioredoxin-like fold" evidence="9">
    <location>
        <begin position="111"/>
        <end position="234"/>
    </location>
</feature>
<dbReference type="InterPro" id="IPR051470">
    <property type="entry name" value="Thiol:disulfide_interchange"/>
</dbReference>
<comment type="function">
    <text evidence="7">Required for disulfide bond formation in some periplasmic proteins. Acts by transferring its disulfide bond to other proteins and is reduced in the process.</text>
</comment>
<dbReference type="GO" id="GO:0042597">
    <property type="term" value="C:periplasmic space"/>
    <property type="evidence" value="ECO:0007669"/>
    <property type="project" value="UniProtKB-SubCell"/>
</dbReference>
<proteinExistence type="inferred from homology"/>
<feature type="chain" id="PRO_5016487871" description="Thiol:disulfide interchange protein" evidence="7">
    <location>
        <begin position="25"/>
        <end position="236"/>
    </location>
</feature>
<reference evidence="10 11" key="1">
    <citation type="submission" date="2018-06" db="EMBL/GenBank/DDBJ databases">
        <title>Marinomonas sp. YLB-05 draft genome sequence.</title>
        <authorList>
            <person name="Yu L."/>
            <person name="Tang X."/>
        </authorList>
    </citation>
    <scope>NUCLEOTIDE SEQUENCE [LARGE SCALE GENOMIC DNA]</scope>
    <source>
        <strain evidence="10 11">YLB-05</strain>
    </source>
</reference>
<dbReference type="Pfam" id="PF13098">
    <property type="entry name" value="Thioredoxin_2"/>
    <property type="match status" value="1"/>
</dbReference>
<organism evidence="10 11">
    <name type="scientific">Marinomonas piezotolerans</name>
    <dbReference type="NCBI Taxonomy" id="2213058"/>
    <lineage>
        <taxon>Bacteria</taxon>
        <taxon>Pseudomonadati</taxon>
        <taxon>Pseudomonadota</taxon>
        <taxon>Gammaproteobacteria</taxon>
        <taxon>Oceanospirillales</taxon>
        <taxon>Oceanospirillaceae</taxon>
        <taxon>Marinomonas</taxon>
    </lineage>
</organism>
<dbReference type="InterPro" id="IPR033954">
    <property type="entry name" value="DiS-bond_Isoase_DsbC/G"/>
</dbReference>
<sequence>MGYRSKVMTVLAVTWLSFVAQVHAGEQEVRDAVAAALPQYSLQSVEQHEGSGLFVVTLENGPVIHVTPNGNYFVAGDMYRVEGQQLTNETEQKKLAQIEEIPTSEMVVYQAENEKAHISVFTDITCGYCRMLHKEVDKLNQMGVTVRYLAYPRAGVGSKAYNDMVSIWCSDDPQEWLTKAKQGQDVPQNTCTNPVASQYRLGNAVGVRGTPSIILDNGKFIPGYLPAEEIAKELNL</sequence>
<keyword evidence="4 7" id="KW-0574">Periplasm</keyword>
<dbReference type="CDD" id="cd03020">
    <property type="entry name" value="DsbA_DsbC_DsbG"/>
    <property type="match status" value="1"/>
</dbReference>
<comment type="similarity">
    <text evidence="2 7">Belongs to the thioredoxin family. DsbC subfamily.</text>
</comment>
<dbReference type="OrthoDB" id="12976at2"/>